<evidence type="ECO:0000313" key="1">
    <source>
        <dbReference type="EMBL" id="KAI5671093.1"/>
    </source>
</evidence>
<name>A0ACC0BEU1_CATRO</name>
<protein>
    <submittedName>
        <fullName evidence="1">Uncharacterized protein</fullName>
    </submittedName>
</protein>
<proteinExistence type="predicted"/>
<evidence type="ECO:0000313" key="2">
    <source>
        <dbReference type="Proteomes" id="UP001060085"/>
    </source>
</evidence>
<comment type="caution">
    <text evidence="1">The sequence shown here is derived from an EMBL/GenBank/DDBJ whole genome shotgun (WGS) entry which is preliminary data.</text>
</comment>
<organism evidence="1 2">
    <name type="scientific">Catharanthus roseus</name>
    <name type="common">Madagascar periwinkle</name>
    <name type="synonym">Vinca rosea</name>
    <dbReference type="NCBI Taxonomy" id="4058"/>
    <lineage>
        <taxon>Eukaryota</taxon>
        <taxon>Viridiplantae</taxon>
        <taxon>Streptophyta</taxon>
        <taxon>Embryophyta</taxon>
        <taxon>Tracheophyta</taxon>
        <taxon>Spermatophyta</taxon>
        <taxon>Magnoliopsida</taxon>
        <taxon>eudicotyledons</taxon>
        <taxon>Gunneridae</taxon>
        <taxon>Pentapetalae</taxon>
        <taxon>asterids</taxon>
        <taxon>lamiids</taxon>
        <taxon>Gentianales</taxon>
        <taxon>Apocynaceae</taxon>
        <taxon>Rauvolfioideae</taxon>
        <taxon>Vinceae</taxon>
        <taxon>Catharanthinae</taxon>
        <taxon>Catharanthus</taxon>
    </lineage>
</organism>
<dbReference type="EMBL" id="CM044703">
    <property type="protein sequence ID" value="KAI5671093.1"/>
    <property type="molecule type" value="Genomic_DNA"/>
</dbReference>
<accession>A0ACC0BEU1</accession>
<gene>
    <name evidence="1" type="ORF">M9H77_11457</name>
</gene>
<dbReference type="Proteomes" id="UP001060085">
    <property type="component" value="Linkage Group LG03"/>
</dbReference>
<sequence length="263" mass="29766">MALTGWTFTDAKSDVGLAFTGGGINGQELFDVATDPGADYPRVTGLHSGNIVPSKLLPLVKDVRSSGGLLVVLRRLPICTGTWIRPHALKLRSWLDAWIYMYFSMFVPSVRPGTQSCKPYIHQLPMLGDKIEHKLLDIRLRLDMMSADEATNNKIYVVRKLFVEALWLEAPSHLLTKTWTNVPAIPPSACTNDYMEWFLCCTHPRIQNPINVPRRFHVPVDPPMPVSALMDMIAREVHRDDAEKEEKYDKIANSVNRHYRSGQ</sequence>
<reference evidence="2" key="1">
    <citation type="journal article" date="2023" name="Nat. Plants">
        <title>Single-cell RNA sequencing provides a high-resolution roadmap for understanding the multicellular compartmentation of specialized metabolism.</title>
        <authorList>
            <person name="Sun S."/>
            <person name="Shen X."/>
            <person name="Li Y."/>
            <person name="Li Y."/>
            <person name="Wang S."/>
            <person name="Li R."/>
            <person name="Zhang H."/>
            <person name="Shen G."/>
            <person name="Guo B."/>
            <person name="Wei J."/>
            <person name="Xu J."/>
            <person name="St-Pierre B."/>
            <person name="Chen S."/>
            <person name="Sun C."/>
        </authorList>
    </citation>
    <scope>NUCLEOTIDE SEQUENCE [LARGE SCALE GENOMIC DNA]</scope>
</reference>
<keyword evidence="2" id="KW-1185">Reference proteome</keyword>